<comment type="caution">
    <text evidence="1">The sequence shown here is derived from an EMBL/GenBank/DDBJ whole genome shotgun (WGS) entry which is preliminary data.</text>
</comment>
<dbReference type="Proteomes" id="UP001177021">
    <property type="component" value="Unassembled WGS sequence"/>
</dbReference>
<organism evidence="1 2">
    <name type="scientific">Trifolium pratense</name>
    <name type="common">Red clover</name>
    <dbReference type="NCBI Taxonomy" id="57577"/>
    <lineage>
        <taxon>Eukaryota</taxon>
        <taxon>Viridiplantae</taxon>
        <taxon>Streptophyta</taxon>
        <taxon>Embryophyta</taxon>
        <taxon>Tracheophyta</taxon>
        <taxon>Spermatophyta</taxon>
        <taxon>Magnoliopsida</taxon>
        <taxon>eudicotyledons</taxon>
        <taxon>Gunneridae</taxon>
        <taxon>Pentapetalae</taxon>
        <taxon>rosids</taxon>
        <taxon>fabids</taxon>
        <taxon>Fabales</taxon>
        <taxon>Fabaceae</taxon>
        <taxon>Papilionoideae</taxon>
        <taxon>50 kb inversion clade</taxon>
        <taxon>NPAAA clade</taxon>
        <taxon>Hologalegina</taxon>
        <taxon>IRL clade</taxon>
        <taxon>Trifolieae</taxon>
        <taxon>Trifolium</taxon>
    </lineage>
</organism>
<accession>A0ACB0J419</accession>
<evidence type="ECO:0000313" key="2">
    <source>
        <dbReference type="Proteomes" id="UP001177021"/>
    </source>
</evidence>
<evidence type="ECO:0000313" key="1">
    <source>
        <dbReference type="EMBL" id="CAJ2638966.1"/>
    </source>
</evidence>
<keyword evidence="2" id="KW-1185">Reference proteome</keyword>
<gene>
    <name evidence="1" type="ORF">MILVUS5_LOCUS9066</name>
</gene>
<reference evidence="1" key="1">
    <citation type="submission" date="2023-10" db="EMBL/GenBank/DDBJ databases">
        <authorList>
            <person name="Rodriguez Cubillos JULIANA M."/>
            <person name="De Vega J."/>
        </authorList>
    </citation>
    <scope>NUCLEOTIDE SEQUENCE</scope>
</reference>
<proteinExistence type="predicted"/>
<sequence>MVQRKVQNKLSINIQHVKSEKFLANMKISSSSSHQNQDGKTKVSDMKKKMKKSKLVKISDLETLQLQQSTPPSSVSRRTTTQDCSPNYMKPTSSSQSKKELFHVGLRKTQSCSVIENLDRKFSSESKAICKKPSLSLVRTLTKTTSFKGCRNFPRKSTRATCSSTLKDAKFPSYLKLNPGGTELEGSSVMRVCSYNYCSLNGHHHHNHGDLPPLKTFMSSRRRVLKRVKLEALSPRSRRLKVVGEVEKKGCDVEHNVFDEKPEHDEIGMDFFIEIYADEKKDAESTGEEEIRKTDFLEDVVDHEGIIKSKIEDDGIEADFLKKVEDQEKNEVADEDQQTSWSHEEMSMEGADNNMDDSDSEADDMECEEEQFYGFGHEHEADSSVYTDEENDSKSESSSQSSHDVSVIWLDDILSSYYDDIILVDETIKEAKSEEKIYLEEQPQDDKSGSNETQEICYPCSDVGCDQSSLADEIFDYLINAEENVDETSQEKKDDNINKVKIQIQPSPSGFELCSLRPTDQTLTADQAPHEEKSQIQLFDVVEEIIEDIQDQGKGNKRTSCRVDEEEAENTRENWKGIIRRKRCVEDADDEMRKFNPRDPNFLPLVPEKEKEKVDLRHQMMDERKNAEDWMVDCALRQVVNKLAPARKKKVALLVEAFETVIPKCESHLRNKSGFAHARHIQACS</sequence>
<protein>
    <submittedName>
        <fullName evidence="1">Uncharacterized protein</fullName>
    </submittedName>
</protein>
<dbReference type="EMBL" id="CASHSV030000024">
    <property type="protein sequence ID" value="CAJ2638966.1"/>
    <property type="molecule type" value="Genomic_DNA"/>
</dbReference>
<name>A0ACB0J419_TRIPR</name>